<dbReference type="Proteomes" id="UP000811365">
    <property type="component" value="Unassembled WGS sequence"/>
</dbReference>
<reference evidence="1" key="1">
    <citation type="submission" date="2021-02" db="EMBL/GenBank/DDBJ databases">
        <title>Infant gut strain persistence is associated with maternal origin, phylogeny, and functional potential including surface adhesion and iron acquisition.</title>
        <authorList>
            <person name="Lou Y.C."/>
        </authorList>
    </citation>
    <scope>NUCLEOTIDE SEQUENCE</scope>
    <source>
        <strain evidence="1">L2_039_000G1_dasL2_039_000G1_maxbin2.maxbin.077</strain>
    </source>
</reference>
<comment type="caution">
    <text evidence="1">The sequence shown here is derived from an EMBL/GenBank/DDBJ whole genome shotgun (WGS) entry which is preliminary data.</text>
</comment>
<protein>
    <submittedName>
        <fullName evidence="1">Uncharacterized protein</fullName>
    </submittedName>
</protein>
<dbReference type="EMBL" id="JAGZYH010000082">
    <property type="protein sequence ID" value="MBS6623236.1"/>
    <property type="molecule type" value="Genomic_DNA"/>
</dbReference>
<accession>A0A9E1M0X4</accession>
<sequence length="126" mass="13937">MVQVDFCNPANNETPLAALSFLVHAHLETISGWVEDFEMGAVAAAKKSEAFDVALNHDCDWETYDAMQVDWSFAETILKATSGLKLGDSLIERRLRDDLIALAALVRVMTTFFEVVSADIAAYIHD</sequence>
<evidence type="ECO:0000313" key="2">
    <source>
        <dbReference type="Proteomes" id="UP000811365"/>
    </source>
</evidence>
<organism evidence="1 2">
    <name type="scientific">Faecalibacterium prausnitzii</name>
    <dbReference type="NCBI Taxonomy" id="853"/>
    <lineage>
        <taxon>Bacteria</taxon>
        <taxon>Bacillati</taxon>
        <taxon>Bacillota</taxon>
        <taxon>Clostridia</taxon>
        <taxon>Eubacteriales</taxon>
        <taxon>Oscillospiraceae</taxon>
        <taxon>Faecalibacterium</taxon>
    </lineage>
</organism>
<evidence type="ECO:0000313" key="1">
    <source>
        <dbReference type="EMBL" id="MBS6623236.1"/>
    </source>
</evidence>
<gene>
    <name evidence="1" type="ORF">KH315_13975</name>
</gene>
<name>A0A9E1M0X4_9FIRM</name>
<proteinExistence type="predicted"/>
<dbReference type="AlphaFoldDB" id="A0A9E1M0X4"/>